<accession>A0A6P9A4Z9</accession>
<evidence type="ECO:0000313" key="6">
    <source>
        <dbReference type="RefSeq" id="XP_034252590.1"/>
    </source>
</evidence>
<feature type="domain" description="BTB" evidence="4">
    <location>
        <begin position="118"/>
        <end position="185"/>
    </location>
</feature>
<dbReference type="InterPro" id="IPR036770">
    <property type="entry name" value="Ankyrin_rpt-contain_sf"/>
</dbReference>
<feature type="domain" description="BTB" evidence="4">
    <location>
        <begin position="278"/>
        <end position="350"/>
    </location>
</feature>
<feature type="repeat" description="ANK" evidence="3">
    <location>
        <begin position="39"/>
        <end position="71"/>
    </location>
</feature>
<dbReference type="PROSITE" id="PS50097">
    <property type="entry name" value="BTB"/>
    <property type="match status" value="2"/>
</dbReference>
<dbReference type="SUPFAM" id="SSF54695">
    <property type="entry name" value="POZ domain"/>
    <property type="match status" value="2"/>
</dbReference>
<dbReference type="CDD" id="cd18295">
    <property type="entry name" value="BTB1_POZ_ABTB1_BPOZ1"/>
    <property type="match status" value="1"/>
</dbReference>
<protein>
    <submittedName>
        <fullName evidence="6">Ankyrin repeat and BTB/POZ domain-containing protein 1-like</fullName>
    </submittedName>
</protein>
<evidence type="ECO:0000256" key="1">
    <source>
        <dbReference type="ARBA" id="ARBA00022737"/>
    </source>
</evidence>
<dbReference type="Gene3D" id="1.25.40.20">
    <property type="entry name" value="Ankyrin repeat-containing domain"/>
    <property type="match status" value="1"/>
</dbReference>
<evidence type="ECO:0000256" key="3">
    <source>
        <dbReference type="PROSITE-ProRule" id="PRU00023"/>
    </source>
</evidence>
<dbReference type="KEGG" id="tpal:117652062"/>
<evidence type="ECO:0000256" key="2">
    <source>
        <dbReference type="ARBA" id="ARBA00023043"/>
    </source>
</evidence>
<dbReference type="InterPro" id="IPR002110">
    <property type="entry name" value="Ankyrin_rpt"/>
</dbReference>
<dbReference type="GO" id="GO:0005737">
    <property type="term" value="C:cytoplasm"/>
    <property type="evidence" value="ECO:0007669"/>
    <property type="project" value="TreeGrafter"/>
</dbReference>
<dbReference type="Pfam" id="PF12796">
    <property type="entry name" value="Ank_2"/>
    <property type="match status" value="1"/>
</dbReference>
<dbReference type="OrthoDB" id="684045at2759"/>
<dbReference type="SUPFAM" id="SSF48403">
    <property type="entry name" value="Ankyrin repeat"/>
    <property type="match status" value="1"/>
</dbReference>
<dbReference type="InterPro" id="IPR044515">
    <property type="entry name" value="ABTB1"/>
</dbReference>
<keyword evidence="1" id="KW-0677">Repeat</keyword>
<dbReference type="InParanoid" id="A0A6P9A4Z9"/>
<dbReference type="SMART" id="SM00248">
    <property type="entry name" value="ANK"/>
    <property type="match status" value="2"/>
</dbReference>
<dbReference type="CDD" id="cd18296">
    <property type="entry name" value="BTB2_POZ_ABTB1_BPOZ1"/>
    <property type="match status" value="1"/>
</dbReference>
<dbReference type="PANTHER" id="PTHR46231">
    <property type="entry name" value="ANKYRIN REPEAT AND BTB/POZ DOMAIN-CONTAINING PROTEIN 1"/>
    <property type="match status" value="1"/>
</dbReference>
<reference evidence="6" key="1">
    <citation type="submission" date="2025-08" db="UniProtKB">
        <authorList>
            <consortium name="RefSeq"/>
        </authorList>
    </citation>
    <scope>IDENTIFICATION</scope>
    <source>
        <tissue evidence="6">Total insect</tissue>
    </source>
</reference>
<dbReference type="GeneID" id="117652062"/>
<dbReference type="InterPro" id="IPR011333">
    <property type="entry name" value="SKP1/BTB/POZ_sf"/>
</dbReference>
<organism evidence="6">
    <name type="scientific">Thrips palmi</name>
    <name type="common">Melon thrips</name>
    <dbReference type="NCBI Taxonomy" id="161013"/>
    <lineage>
        <taxon>Eukaryota</taxon>
        <taxon>Metazoa</taxon>
        <taxon>Ecdysozoa</taxon>
        <taxon>Arthropoda</taxon>
        <taxon>Hexapoda</taxon>
        <taxon>Insecta</taxon>
        <taxon>Pterygota</taxon>
        <taxon>Neoptera</taxon>
        <taxon>Paraneoptera</taxon>
        <taxon>Thysanoptera</taxon>
        <taxon>Terebrantia</taxon>
        <taxon>Thripoidea</taxon>
        <taxon>Thripidae</taxon>
        <taxon>Thrips</taxon>
    </lineage>
</organism>
<evidence type="ECO:0000313" key="5">
    <source>
        <dbReference type="Proteomes" id="UP000515158"/>
    </source>
</evidence>
<gene>
    <name evidence="6" type="primary">LOC117652062</name>
</gene>
<dbReference type="Gene3D" id="3.30.710.10">
    <property type="entry name" value="Potassium Channel Kv1.1, Chain A"/>
    <property type="match status" value="2"/>
</dbReference>
<evidence type="ECO:0000259" key="4">
    <source>
        <dbReference type="PROSITE" id="PS50097"/>
    </source>
</evidence>
<dbReference type="SMART" id="SM00225">
    <property type="entry name" value="BTB"/>
    <property type="match status" value="2"/>
</dbReference>
<dbReference type="CDD" id="cd18497">
    <property type="entry name" value="BACK_ABTB1_BPOZ"/>
    <property type="match status" value="1"/>
</dbReference>
<dbReference type="InterPro" id="IPR000210">
    <property type="entry name" value="BTB/POZ_dom"/>
</dbReference>
<keyword evidence="2 3" id="KW-0040">ANK repeat</keyword>
<proteinExistence type="predicted"/>
<dbReference type="AlphaFoldDB" id="A0A6P9A4Z9"/>
<dbReference type="PROSITE" id="PS50088">
    <property type="entry name" value="ANK_REPEAT"/>
    <property type="match status" value="1"/>
</dbReference>
<name>A0A6P9A4Z9_THRPL</name>
<sequence length="484" mass="55266">MNQKRDLDELFLCCRKGDLSQVQYLVQEKEVDLNVRDQWDSTPLYYACLCGHTEVVEYLLESGARCEANTFDGERCVYGALDDVIRQILLNYKVVTSHTMRRNLYDEFLRRLLEGVYSDVTFIVHGTKFHVHKCILSARSSYFCNKFEGPWKNRDIIDTSHHLINHTAFKSLIQFLYTGRLETNISDVEIVLRLAIKCKLPKLESELVDQIKKVTAFESSKPNLCNKVKTLTLESPELVSDLAQDLGVLAVQAVPPALRDWVGADDLPLLPSAPLHLVDVSFVVDGHTFLCHKVFFALRSEYFKALLADHFCEAEHSSDGIPRINIRGVHPQVFAAIVHYVYTNQVITELPERLLLELLTTADMYLLPGLQRACGQVLANRLSIHNVLTKIRLARFFDLQQLENQCTSFIAAHIEKMKDMPELQELILQDADEVEGRQETDTIPIIDDMRYHITLAVQDMSSMSEAQDKLRIIDDLLEELGLDA</sequence>
<keyword evidence="5" id="KW-1185">Reference proteome</keyword>
<dbReference type="Pfam" id="PF00651">
    <property type="entry name" value="BTB"/>
    <property type="match status" value="2"/>
</dbReference>
<dbReference type="PROSITE" id="PS50297">
    <property type="entry name" value="ANK_REP_REGION"/>
    <property type="match status" value="1"/>
</dbReference>
<dbReference type="Proteomes" id="UP000515158">
    <property type="component" value="Unplaced"/>
</dbReference>
<dbReference type="RefSeq" id="XP_034252590.1">
    <property type="nucleotide sequence ID" value="XM_034396699.1"/>
</dbReference>
<dbReference type="PANTHER" id="PTHR46231:SF1">
    <property type="entry name" value="ANKYRIN REPEAT AND BTB_POZ DOMAIN-CONTAINING PROTEIN 1"/>
    <property type="match status" value="1"/>
</dbReference>
<dbReference type="GO" id="GO:0000151">
    <property type="term" value="C:ubiquitin ligase complex"/>
    <property type="evidence" value="ECO:0007669"/>
    <property type="project" value="TreeGrafter"/>
</dbReference>